<protein>
    <submittedName>
        <fullName evidence="4">D12 class N6 adenine-specific DNA methyltransferase</fullName>
    </submittedName>
</protein>
<dbReference type="GO" id="GO:0009007">
    <property type="term" value="F:site-specific DNA-methyltransferase (adenine-specific) activity"/>
    <property type="evidence" value="ECO:0007669"/>
    <property type="project" value="UniProtKB-EC"/>
</dbReference>
<dbReference type="SUPFAM" id="SSF53335">
    <property type="entry name" value="S-adenosyl-L-methionine-dependent methyltransferases"/>
    <property type="match status" value="1"/>
</dbReference>
<dbReference type="EMBL" id="FNWO01000008">
    <property type="protein sequence ID" value="SEH41072.1"/>
    <property type="molecule type" value="Genomic_DNA"/>
</dbReference>
<dbReference type="GO" id="GO:0006298">
    <property type="term" value="P:mismatch repair"/>
    <property type="evidence" value="ECO:0007669"/>
    <property type="project" value="TreeGrafter"/>
</dbReference>
<evidence type="ECO:0000313" key="5">
    <source>
        <dbReference type="Proteomes" id="UP000182983"/>
    </source>
</evidence>
<dbReference type="GO" id="GO:0032259">
    <property type="term" value="P:methylation"/>
    <property type="evidence" value="ECO:0007669"/>
    <property type="project" value="UniProtKB-KW"/>
</dbReference>
<dbReference type="Pfam" id="PF02086">
    <property type="entry name" value="MethyltransfD12"/>
    <property type="match status" value="1"/>
</dbReference>
<dbReference type="RefSeq" id="WP_074768453.1">
    <property type="nucleotide sequence ID" value="NZ_FNWO01000008.1"/>
</dbReference>
<proteinExistence type="predicted"/>
<keyword evidence="5" id="KW-1185">Reference proteome</keyword>
<dbReference type="Gene3D" id="3.40.50.150">
    <property type="entry name" value="Vaccinia Virus protein VP39"/>
    <property type="match status" value="1"/>
</dbReference>
<dbReference type="Proteomes" id="UP000182983">
    <property type="component" value="Unassembled WGS sequence"/>
</dbReference>
<evidence type="ECO:0000256" key="1">
    <source>
        <dbReference type="ARBA" id="ARBA00022603"/>
    </source>
</evidence>
<keyword evidence="2 4" id="KW-0808">Transferase</keyword>
<dbReference type="PANTHER" id="PTHR30481:SF4">
    <property type="entry name" value="SITE-SPECIFIC DNA-METHYLTRANSFERASE (ADENINE-SPECIFIC)"/>
    <property type="match status" value="1"/>
</dbReference>
<dbReference type="AlphaFoldDB" id="A0A1H6I3R8"/>
<dbReference type="PANTHER" id="PTHR30481">
    <property type="entry name" value="DNA ADENINE METHYLASE"/>
    <property type="match status" value="1"/>
</dbReference>
<dbReference type="GO" id="GO:0009307">
    <property type="term" value="P:DNA restriction-modification system"/>
    <property type="evidence" value="ECO:0007669"/>
    <property type="project" value="InterPro"/>
</dbReference>
<evidence type="ECO:0000256" key="3">
    <source>
        <dbReference type="ARBA" id="ARBA00022691"/>
    </source>
</evidence>
<dbReference type="InterPro" id="IPR012327">
    <property type="entry name" value="MeTrfase_D12"/>
</dbReference>
<reference evidence="5" key="1">
    <citation type="submission" date="2016-10" db="EMBL/GenBank/DDBJ databases">
        <authorList>
            <person name="Varghese N."/>
            <person name="Submissions S."/>
        </authorList>
    </citation>
    <scope>NUCLEOTIDE SEQUENCE [LARGE SCALE GENOMIC DNA]</scope>
    <source>
        <strain evidence="5">DSM 13234</strain>
    </source>
</reference>
<dbReference type="GO" id="GO:1904047">
    <property type="term" value="F:S-adenosyl-L-methionine binding"/>
    <property type="evidence" value="ECO:0007669"/>
    <property type="project" value="TreeGrafter"/>
</dbReference>
<evidence type="ECO:0000313" key="4">
    <source>
        <dbReference type="EMBL" id="SEH41072.1"/>
    </source>
</evidence>
<sequence length="127" mass="14093">MSDDNWGDVAAFIRRYDRPGTLFYCDPPYVGSEGYYGKALFGSDDLDRLATVLTGIQVRFILSNLDCPEVRIAFVGCEIREVKTRYSCVGGSDRDSVGEVGPEGYAAKPCGALHCMMSVGTRFWREK</sequence>
<organism evidence="4 5">
    <name type="scientific">Magnetospirillum fulvum</name>
    <name type="common">Rhodospirillum fulvum</name>
    <dbReference type="NCBI Taxonomy" id="1082"/>
    <lineage>
        <taxon>Bacteria</taxon>
        <taxon>Pseudomonadati</taxon>
        <taxon>Pseudomonadota</taxon>
        <taxon>Alphaproteobacteria</taxon>
        <taxon>Rhodospirillales</taxon>
        <taxon>Rhodospirillaceae</taxon>
        <taxon>Magnetospirillum</taxon>
    </lineage>
</organism>
<dbReference type="GO" id="GO:0043565">
    <property type="term" value="F:sequence-specific DNA binding"/>
    <property type="evidence" value="ECO:0007669"/>
    <property type="project" value="TreeGrafter"/>
</dbReference>
<keyword evidence="3" id="KW-0949">S-adenosyl-L-methionine</keyword>
<accession>A0A1H6I3R8</accession>
<dbReference type="OrthoDB" id="9805629at2"/>
<keyword evidence="1 4" id="KW-0489">Methyltransferase</keyword>
<name>A0A1H6I3R8_MAGFU</name>
<dbReference type="InterPro" id="IPR029063">
    <property type="entry name" value="SAM-dependent_MTases_sf"/>
</dbReference>
<evidence type="ECO:0000256" key="2">
    <source>
        <dbReference type="ARBA" id="ARBA00022679"/>
    </source>
</evidence>
<gene>
    <name evidence="4" type="ORF">SAMN04244559_02181</name>
</gene>